<name>A0A918LBH1_9PSEU</name>
<dbReference type="Gene3D" id="2.120.10.30">
    <property type="entry name" value="TolB, C-terminal domain"/>
    <property type="match status" value="1"/>
</dbReference>
<dbReference type="SUPFAM" id="SSF63829">
    <property type="entry name" value="Calcium-dependent phosphotriesterase"/>
    <property type="match status" value="1"/>
</dbReference>
<organism evidence="1 2">
    <name type="scientific">Actinokineospora fastidiosa</name>
    <dbReference type="NCBI Taxonomy" id="1816"/>
    <lineage>
        <taxon>Bacteria</taxon>
        <taxon>Bacillati</taxon>
        <taxon>Actinomycetota</taxon>
        <taxon>Actinomycetes</taxon>
        <taxon>Pseudonocardiales</taxon>
        <taxon>Pseudonocardiaceae</taxon>
        <taxon>Actinokineospora</taxon>
    </lineage>
</organism>
<dbReference type="InterPro" id="IPR011042">
    <property type="entry name" value="6-blade_b-propeller_TolB-like"/>
</dbReference>
<dbReference type="AlphaFoldDB" id="A0A918LBH1"/>
<protein>
    <submittedName>
        <fullName evidence="1">Uncharacterized protein</fullName>
    </submittedName>
</protein>
<dbReference type="Proteomes" id="UP000660680">
    <property type="component" value="Unassembled WGS sequence"/>
</dbReference>
<proteinExistence type="predicted"/>
<dbReference type="RefSeq" id="WP_189209899.1">
    <property type="nucleotide sequence ID" value="NZ_BMRB01000001.1"/>
</dbReference>
<comment type="caution">
    <text evidence="1">The sequence shown here is derived from an EMBL/GenBank/DDBJ whole genome shotgun (WGS) entry which is preliminary data.</text>
</comment>
<reference evidence="1" key="2">
    <citation type="submission" date="2020-09" db="EMBL/GenBank/DDBJ databases">
        <authorList>
            <person name="Sun Q."/>
            <person name="Ohkuma M."/>
        </authorList>
    </citation>
    <scope>NUCLEOTIDE SEQUENCE</scope>
    <source>
        <strain evidence="1">JCM 3276</strain>
    </source>
</reference>
<evidence type="ECO:0000313" key="1">
    <source>
        <dbReference type="EMBL" id="GGS26331.1"/>
    </source>
</evidence>
<sequence length="237" mass="24964">MTTTARSLAGPARAPVWCGLELCWLDQPAERLRVGRVTAGAVRQVAAYALDDRPLSALPCRTGWLVATPSRVVHLRRDGRQSPTPWPAADLLTCDPGGRLWLATPDALLRADLSGRLRVAATGPTLALTWHPSATTLYRATPTGIDAHPYDLANGLLGAPTHLSDDIAIALAVDHTGQLWAAVPNGVRCVGPTCLTIPITEPTGCCFTTTTLLVTTASGLHPCDTGTGGHPTTRFAE</sequence>
<accession>A0A918LBH1</accession>
<dbReference type="EMBL" id="BMRB01000001">
    <property type="protein sequence ID" value="GGS26331.1"/>
    <property type="molecule type" value="Genomic_DNA"/>
</dbReference>
<evidence type="ECO:0000313" key="2">
    <source>
        <dbReference type="Proteomes" id="UP000660680"/>
    </source>
</evidence>
<gene>
    <name evidence="1" type="ORF">GCM10010171_19770</name>
</gene>
<reference evidence="1" key="1">
    <citation type="journal article" date="2014" name="Int. J. Syst. Evol. Microbiol.">
        <title>Complete genome sequence of Corynebacterium casei LMG S-19264T (=DSM 44701T), isolated from a smear-ripened cheese.</title>
        <authorList>
            <consortium name="US DOE Joint Genome Institute (JGI-PGF)"/>
            <person name="Walter F."/>
            <person name="Albersmeier A."/>
            <person name="Kalinowski J."/>
            <person name="Ruckert C."/>
        </authorList>
    </citation>
    <scope>NUCLEOTIDE SEQUENCE</scope>
    <source>
        <strain evidence="1">JCM 3276</strain>
    </source>
</reference>
<keyword evidence="2" id="KW-1185">Reference proteome</keyword>